<name>A0AA49E546_9CAUD</name>
<evidence type="ECO:0000313" key="3">
    <source>
        <dbReference type="Proteomes" id="UP001212175"/>
    </source>
</evidence>
<dbReference type="InterPro" id="IPR009057">
    <property type="entry name" value="Homeodomain-like_sf"/>
</dbReference>
<dbReference type="Gene3D" id="1.10.10.60">
    <property type="entry name" value="Homeodomain-like"/>
    <property type="match status" value="1"/>
</dbReference>
<dbReference type="SUPFAM" id="SSF46689">
    <property type="entry name" value="Homeodomain-like"/>
    <property type="match status" value="1"/>
</dbReference>
<dbReference type="Pfam" id="PF13936">
    <property type="entry name" value="HTH_38"/>
    <property type="match status" value="1"/>
</dbReference>
<dbReference type="InterPro" id="IPR025246">
    <property type="entry name" value="IS30-like_HTH"/>
</dbReference>
<proteinExistence type="predicted"/>
<dbReference type="Proteomes" id="UP001212175">
    <property type="component" value="Segment"/>
</dbReference>
<evidence type="ECO:0000259" key="1">
    <source>
        <dbReference type="Pfam" id="PF13936"/>
    </source>
</evidence>
<reference evidence="2 3" key="1">
    <citation type="submission" date="2022-12" db="EMBL/GenBank/DDBJ databases">
        <authorList>
            <person name="Batteikh M."/>
            <person name="Krug K."/>
            <person name="Kamarzar M."/>
            <person name="Huq N."/>
            <person name="Esparza P.D."/>
            <person name="Ma Y."/>
            <person name="Wang J.Y."/>
            <person name="Fleming H.S."/>
            <person name="Wright N.E."/>
            <person name="Melkote A."/>
            <person name="Senthilvelan J."/>
            <person name="Rajiv S."/>
            <person name="Paek B.H."/>
            <person name="Gonzalez C."/>
            <person name="Abuwarda M."/>
            <person name="Niazmandi K."/>
            <person name="Whang A."/>
            <person name="Magaling J.T.M."/>
            <person name="Seeman S."/>
            <person name="Chai A.E."/>
            <person name="Zorawik M."/>
            <person name="Kasemsunt F."/>
            <person name="Garza D.R."/>
            <person name="Ngo R.T."/>
            <person name="Reddi K."/>
            <person name="Freise A.C."/>
            <person name="Garcia-Vedrenne A.E."/>
            <person name="Garlena R.A."/>
            <person name="Russell D.A."/>
            <person name="Jacobs-Sera D."/>
            <person name="Hatfull G.F."/>
        </authorList>
    </citation>
    <scope>NUCLEOTIDE SEQUENCE [LARGE SCALE GENOMIC DNA]</scope>
</reference>
<dbReference type="EMBL" id="OP985600">
    <property type="protein sequence ID" value="WBF79021.1"/>
    <property type="molecule type" value="Genomic_DNA"/>
</dbReference>
<keyword evidence="3" id="KW-1185">Reference proteome</keyword>
<evidence type="ECO:0000313" key="2">
    <source>
        <dbReference type="EMBL" id="WBF79021.1"/>
    </source>
</evidence>
<sequence>MSVGARKLERERIRDLLAAGLSATEIARRVGVHPRTVLRAKHEAGIPVREYVRRTIGPEDLALIESCLVEGWSFNEIERTHGYTHGTLAKYFPGRGMDPREACLLGPLVRQTNRLERISA</sequence>
<gene>
    <name evidence="2" type="primary">53</name>
    <name evidence="2" type="ORF">SEA_BOLT007_53</name>
</gene>
<accession>A0AA49E546</accession>
<organism evidence="2 3">
    <name type="scientific">Arthrobacter phage Bolt007</name>
    <dbReference type="NCBI Taxonomy" id="3017297"/>
    <lineage>
        <taxon>Viruses</taxon>
        <taxon>Duplodnaviria</taxon>
        <taxon>Heunggongvirae</taxon>
        <taxon>Uroviricota</taxon>
        <taxon>Caudoviricetes</taxon>
        <taxon>Berryhillviridae</taxon>
        <taxon>Lilmacvirus</taxon>
        <taxon>Lilmacvirus bolt007</taxon>
    </lineage>
</organism>
<protein>
    <submittedName>
        <fullName evidence="2">Helix-turn-helix DNA binding domain protein</fullName>
    </submittedName>
</protein>
<feature type="domain" description="Transposase IS30-like HTH" evidence="1">
    <location>
        <begin position="9"/>
        <end position="39"/>
    </location>
</feature>